<dbReference type="InterPro" id="IPR036138">
    <property type="entry name" value="PBP_dimer_sf"/>
</dbReference>
<organism evidence="5 6">
    <name type="scientific">Candidatus Taylorbacteria bacterium RIFCSPHIGHO2_02_49_25</name>
    <dbReference type="NCBI Taxonomy" id="1802305"/>
    <lineage>
        <taxon>Bacteria</taxon>
        <taxon>Candidatus Tayloriibacteriota</taxon>
    </lineage>
</organism>
<proteinExistence type="predicted"/>
<reference evidence="5 6" key="1">
    <citation type="journal article" date="2016" name="Nat. Commun.">
        <title>Thousands of microbial genomes shed light on interconnected biogeochemical processes in an aquifer system.</title>
        <authorList>
            <person name="Anantharaman K."/>
            <person name="Brown C.T."/>
            <person name="Hug L.A."/>
            <person name="Sharon I."/>
            <person name="Castelle C.J."/>
            <person name="Probst A.J."/>
            <person name="Thomas B.C."/>
            <person name="Singh A."/>
            <person name="Wilkins M.J."/>
            <person name="Karaoz U."/>
            <person name="Brodie E.L."/>
            <person name="Williams K.H."/>
            <person name="Hubbard S.S."/>
            <person name="Banfield J.F."/>
        </authorList>
    </citation>
    <scope>NUCLEOTIDE SEQUENCE [LARGE SCALE GENOMIC DNA]</scope>
</reference>
<evidence type="ECO:0000313" key="5">
    <source>
        <dbReference type="EMBL" id="OHA22366.1"/>
    </source>
</evidence>
<evidence type="ECO:0000259" key="4">
    <source>
        <dbReference type="Pfam" id="PF03717"/>
    </source>
</evidence>
<dbReference type="GO" id="GO:0008658">
    <property type="term" value="F:penicillin binding"/>
    <property type="evidence" value="ECO:0007669"/>
    <property type="project" value="InterPro"/>
</dbReference>
<dbReference type="InterPro" id="IPR005311">
    <property type="entry name" value="PBP_dimer"/>
</dbReference>
<dbReference type="GO" id="GO:0005886">
    <property type="term" value="C:plasma membrane"/>
    <property type="evidence" value="ECO:0007669"/>
    <property type="project" value="TreeGrafter"/>
</dbReference>
<dbReference type="InterPro" id="IPR001460">
    <property type="entry name" value="PCN-bd_Tpept"/>
</dbReference>
<dbReference type="AlphaFoldDB" id="A0A1G2MEP5"/>
<dbReference type="InterPro" id="IPR012338">
    <property type="entry name" value="Beta-lactam/transpept-like"/>
</dbReference>
<dbReference type="Gene3D" id="3.90.1310.10">
    <property type="entry name" value="Penicillin-binding protein 2a (Domain 2)"/>
    <property type="match status" value="1"/>
</dbReference>
<evidence type="ECO:0000259" key="3">
    <source>
        <dbReference type="Pfam" id="PF00905"/>
    </source>
</evidence>
<protein>
    <recommendedName>
        <fullName evidence="7">Penicillin-binding protein transpeptidase domain-containing protein</fullName>
    </recommendedName>
</protein>
<feature type="domain" description="Penicillin-binding protein dimerisation" evidence="4">
    <location>
        <begin position="75"/>
        <end position="190"/>
    </location>
</feature>
<dbReference type="Gene3D" id="3.30.450.330">
    <property type="match status" value="1"/>
</dbReference>
<feature type="domain" description="Penicillin-binding protein transpeptidase" evidence="3">
    <location>
        <begin position="253"/>
        <end position="555"/>
    </location>
</feature>
<dbReference type="GO" id="GO:0071555">
    <property type="term" value="P:cell wall organization"/>
    <property type="evidence" value="ECO:0007669"/>
    <property type="project" value="TreeGrafter"/>
</dbReference>
<dbReference type="SUPFAM" id="SSF56519">
    <property type="entry name" value="Penicillin binding protein dimerisation domain"/>
    <property type="match status" value="1"/>
</dbReference>
<evidence type="ECO:0000256" key="2">
    <source>
        <dbReference type="ARBA" id="ARBA00023136"/>
    </source>
</evidence>
<evidence type="ECO:0000313" key="6">
    <source>
        <dbReference type="Proteomes" id="UP000176493"/>
    </source>
</evidence>
<name>A0A1G2MEP5_9BACT</name>
<dbReference type="Pfam" id="PF03717">
    <property type="entry name" value="PBP_dimer"/>
    <property type="match status" value="1"/>
</dbReference>
<sequence>MKSNPPFLSRVRLFSIACIAATLLLLGKLYFVQIVDGNDYAEKGKRQYAHANEELWNRGAIFFSAKNGELVSGATLKTGLYLVIRPDEITDPEKVWNSLSTFISLEKDEFLLKASRRGRGGEERLARKLSPETGARIEELKLPGVYLYKERWRFYPGGRLSAHLLGFVGFDANTLTGQYGLERYYNDTLSRDAGGLRQNFFAEIFSGVKNIVQSKRGAKGDIITSIEPTVESFLENTLAELQDAFTAARVGGIIMDPENGRVYGMALAPSFDPNNYGKETDQSRFGNPLVESVYEMGSIIKPLTIAAGLDAGIVTATSTYYDAGFLTLNNKTISNFDGKGRGRISIQEALNQSLNTGAATVALQLGKDRFKEYFKNLGFGEETGIDLPGEAAGLVGNLESGRDIELATASYGQGIALTPIQTVRALAALGNGGYLVLPHVATGIRYRTGISRSVESGSDKKQILKSETSTEISRMLIEVVDKALLHGAYKMDRYSIAAKTGTALIANPAGGGYYNDRFLHSFFGYFPAYDPRFIVFLYAVEPQGVEFAATSLTAPFMSIAKFLINYYEIPPDR</sequence>
<gene>
    <name evidence="5" type="ORF">A2W52_04825</name>
</gene>
<dbReference type="SUPFAM" id="SSF56601">
    <property type="entry name" value="beta-lactamase/transpeptidase-like"/>
    <property type="match status" value="1"/>
</dbReference>
<keyword evidence="2" id="KW-0472">Membrane</keyword>
<dbReference type="Proteomes" id="UP000176493">
    <property type="component" value="Unassembled WGS sequence"/>
</dbReference>
<dbReference type="EMBL" id="MHRJ01000026">
    <property type="protein sequence ID" value="OHA22366.1"/>
    <property type="molecule type" value="Genomic_DNA"/>
</dbReference>
<evidence type="ECO:0000256" key="1">
    <source>
        <dbReference type="ARBA" id="ARBA00004370"/>
    </source>
</evidence>
<dbReference type="InterPro" id="IPR050515">
    <property type="entry name" value="Beta-lactam/transpept"/>
</dbReference>
<comment type="caution">
    <text evidence="5">The sequence shown here is derived from an EMBL/GenBank/DDBJ whole genome shotgun (WGS) entry which is preliminary data.</text>
</comment>
<dbReference type="PANTHER" id="PTHR30627">
    <property type="entry name" value="PEPTIDOGLYCAN D,D-TRANSPEPTIDASE"/>
    <property type="match status" value="1"/>
</dbReference>
<evidence type="ECO:0008006" key="7">
    <source>
        <dbReference type="Google" id="ProtNLM"/>
    </source>
</evidence>
<dbReference type="Gene3D" id="3.40.710.10">
    <property type="entry name" value="DD-peptidase/beta-lactamase superfamily"/>
    <property type="match status" value="1"/>
</dbReference>
<dbReference type="PANTHER" id="PTHR30627:SF1">
    <property type="entry name" value="PEPTIDOGLYCAN D,D-TRANSPEPTIDASE FTSI"/>
    <property type="match status" value="1"/>
</dbReference>
<accession>A0A1G2MEP5</accession>
<dbReference type="Pfam" id="PF00905">
    <property type="entry name" value="Transpeptidase"/>
    <property type="match status" value="1"/>
</dbReference>
<comment type="subcellular location">
    <subcellularLocation>
        <location evidence="1">Membrane</location>
    </subcellularLocation>
</comment>